<dbReference type="Pfam" id="PF01207">
    <property type="entry name" value="Dus"/>
    <property type="match status" value="1"/>
</dbReference>
<comment type="catalytic activity">
    <reaction evidence="14">
        <text>5,6-dihydrouridine(16) in tRNA + NAD(+) = uridine(16) in tRNA + NADH + H(+)</text>
        <dbReference type="Rhea" id="RHEA:53380"/>
        <dbReference type="Rhea" id="RHEA-COMP:13543"/>
        <dbReference type="Rhea" id="RHEA-COMP:13544"/>
        <dbReference type="ChEBI" id="CHEBI:15378"/>
        <dbReference type="ChEBI" id="CHEBI:57540"/>
        <dbReference type="ChEBI" id="CHEBI:57945"/>
        <dbReference type="ChEBI" id="CHEBI:65315"/>
        <dbReference type="ChEBI" id="CHEBI:74443"/>
        <dbReference type="EC" id="1.3.1.88"/>
    </reaction>
    <physiologicalReaction direction="right-to-left" evidence="14">
        <dbReference type="Rhea" id="RHEA:53382"/>
    </physiologicalReaction>
</comment>
<accession>A0AAF0AVD2</accession>
<comment type="catalytic activity">
    <reaction evidence="13">
        <text>a 5,6-dihydrouridine in mRNA + NAD(+) = a uridine in mRNA + NADH + H(+)</text>
        <dbReference type="Rhea" id="RHEA:69851"/>
        <dbReference type="Rhea" id="RHEA-COMP:14658"/>
        <dbReference type="Rhea" id="RHEA-COMP:17789"/>
        <dbReference type="ChEBI" id="CHEBI:15378"/>
        <dbReference type="ChEBI" id="CHEBI:57540"/>
        <dbReference type="ChEBI" id="CHEBI:57945"/>
        <dbReference type="ChEBI" id="CHEBI:65315"/>
        <dbReference type="ChEBI" id="CHEBI:74443"/>
    </reaction>
    <physiologicalReaction direction="right-to-left" evidence="13">
        <dbReference type="Rhea" id="RHEA:69853"/>
    </physiologicalReaction>
</comment>
<dbReference type="PANTHER" id="PTHR11082">
    <property type="entry name" value="TRNA-DIHYDROURIDINE SYNTHASE"/>
    <property type="match status" value="1"/>
</dbReference>
<protein>
    <recommendedName>
        <fullName evidence="10">tRNA-dihydrouridine(16/17) synthase [NAD(P)(+)]</fullName>
        <ecNumber evidence="10">1.3.1.88</ecNumber>
    </recommendedName>
</protein>
<dbReference type="EC" id="1.3.1.88" evidence="10"/>
<gene>
    <name evidence="19" type="primary">dus1</name>
    <name evidence="19" type="ORF">SOMG_03209</name>
</gene>
<evidence type="ECO:0000256" key="5">
    <source>
        <dbReference type="ARBA" id="ARBA00022694"/>
    </source>
</evidence>
<feature type="domain" description="DUS-like FMN-binding" evidence="18">
    <location>
        <begin position="23"/>
        <end position="249"/>
    </location>
</feature>
<dbReference type="GeneID" id="80876689"/>
<dbReference type="PANTHER" id="PTHR11082:SF5">
    <property type="entry name" value="TRNA-DIHYDROURIDINE(16_17) SYNTHASE [NAD(P)(+)]-LIKE"/>
    <property type="match status" value="1"/>
</dbReference>
<evidence type="ECO:0000256" key="17">
    <source>
        <dbReference type="SAM" id="MobiDB-lite"/>
    </source>
</evidence>
<evidence type="ECO:0000256" key="7">
    <source>
        <dbReference type="ARBA" id="ARBA00023002"/>
    </source>
</evidence>
<evidence type="ECO:0000256" key="10">
    <source>
        <dbReference type="ARBA" id="ARBA00038890"/>
    </source>
</evidence>
<evidence type="ECO:0000256" key="11">
    <source>
        <dbReference type="ARBA" id="ARBA00047287"/>
    </source>
</evidence>
<dbReference type="InterPro" id="IPR013785">
    <property type="entry name" value="Aldolase_TIM"/>
</dbReference>
<evidence type="ECO:0000256" key="9">
    <source>
        <dbReference type="ARBA" id="ARBA00038313"/>
    </source>
</evidence>
<evidence type="ECO:0000256" key="15">
    <source>
        <dbReference type="ARBA" id="ARBA00049447"/>
    </source>
</evidence>
<dbReference type="RefSeq" id="XP_056037684.1">
    <property type="nucleotide sequence ID" value="XM_056182000.1"/>
</dbReference>
<sequence>MMAAVKKLHGREFYKKLGCPKRILAPMVDQSELPWRILARRSGADLCYSPMFHSRLFSESEDYRSKVFSTRDIPEEKPLIIQFCGNDPEIMLKAAQLAAPYCDAVDLNLGCPQGIAKKGKYGSFLQDNWPIIESIIKKLHEELPIPVTAKIRIFPDPKKTLEYAEMILNAGASFLAVHGRLREQKGQFTGVADWEQISMLRKSLPAGTVLFANGNILHPCDIDRCIEATGVDGVMSAEGSLYNPKIFLPSNSPMNILYPRVDDICDEYLNIIREFGLDTDYSTRSAIKGHMFKLMRPLLSIHTDIRSMLATECTPRDFESFPRAVAALRKRLNECKEKDEIREEDEPNEEKKDELGYPKIPWWRAQPYVRPSTEPSVTKRKLEEAPVSEAPVKKLNITS</sequence>
<comment type="catalytic activity">
    <reaction evidence="16">
        <text>5,6-dihydrouridine(17) in tRNA + NADP(+) = uridine(17) in tRNA + NADPH + H(+)</text>
        <dbReference type="Rhea" id="RHEA:53368"/>
        <dbReference type="Rhea" id="RHEA-COMP:13541"/>
        <dbReference type="Rhea" id="RHEA-COMP:13542"/>
        <dbReference type="ChEBI" id="CHEBI:15378"/>
        <dbReference type="ChEBI" id="CHEBI:57783"/>
        <dbReference type="ChEBI" id="CHEBI:58349"/>
        <dbReference type="ChEBI" id="CHEBI:65315"/>
        <dbReference type="ChEBI" id="CHEBI:74443"/>
        <dbReference type="EC" id="1.3.1.88"/>
    </reaction>
    <physiologicalReaction direction="right-to-left" evidence="16">
        <dbReference type="Rhea" id="RHEA:53370"/>
    </physiologicalReaction>
</comment>
<dbReference type="InterPro" id="IPR035587">
    <property type="entry name" value="DUS-like_FMN-bd"/>
</dbReference>
<keyword evidence="3" id="KW-0288">FMN</keyword>
<keyword evidence="6" id="KW-0521">NADP</keyword>
<evidence type="ECO:0000256" key="12">
    <source>
        <dbReference type="ARBA" id="ARBA00047652"/>
    </source>
</evidence>
<keyword evidence="7" id="KW-0560">Oxidoreductase</keyword>
<keyword evidence="5" id="KW-0819">tRNA processing</keyword>
<dbReference type="GO" id="GO:0006397">
    <property type="term" value="P:mRNA processing"/>
    <property type="evidence" value="ECO:0007669"/>
    <property type="project" value="UniProtKB-KW"/>
</dbReference>
<dbReference type="GO" id="GO:0050660">
    <property type="term" value="F:flavin adenine dinucleotide binding"/>
    <property type="evidence" value="ECO:0007669"/>
    <property type="project" value="InterPro"/>
</dbReference>
<comment type="catalytic activity">
    <reaction evidence="11">
        <text>5,6-dihydrouridine(17) in tRNA + NAD(+) = uridine(17) in tRNA + NADH + H(+)</text>
        <dbReference type="Rhea" id="RHEA:53372"/>
        <dbReference type="Rhea" id="RHEA-COMP:13541"/>
        <dbReference type="Rhea" id="RHEA-COMP:13542"/>
        <dbReference type="ChEBI" id="CHEBI:15378"/>
        <dbReference type="ChEBI" id="CHEBI:57540"/>
        <dbReference type="ChEBI" id="CHEBI:57945"/>
        <dbReference type="ChEBI" id="CHEBI:65315"/>
        <dbReference type="ChEBI" id="CHEBI:74443"/>
        <dbReference type="EC" id="1.3.1.88"/>
    </reaction>
    <physiologicalReaction direction="right-to-left" evidence="11">
        <dbReference type="Rhea" id="RHEA:53374"/>
    </physiologicalReaction>
</comment>
<dbReference type="GO" id="GO:0017150">
    <property type="term" value="F:tRNA dihydrouridine synthase activity"/>
    <property type="evidence" value="ECO:0007669"/>
    <property type="project" value="InterPro"/>
</dbReference>
<evidence type="ECO:0000256" key="14">
    <source>
        <dbReference type="ARBA" id="ARBA00048934"/>
    </source>
</evidence>
<keyword evidence="4" id="KW-0507">mRNA processing</keyword>
<evidence type="ECO:0000256" key="16">
    <source>
        <dbReference type="ARBA" id="ARBA00049467"/>
    </source>
</evidence>
<comment type="cofactor">
    <cofactor evidence="1">
        <name>FMN</name>
        <dbReference type="ChEBI" id="CHEBI:58210"/>
    </cofactor>
</comment>
<evidence type="ECO:0000256" key="6">
    <source>
        <dbReference type="ARBA" id="ARBA00022857"/>
    </source>
</evidence>
<reference evidence="19 20" key="1">
    <citation type="journal article" date="2023" name="G3 (Bethesda)">
        <title>A high-quality reference genome for the fission yeast Schizosaccharomyces osmophilus.</title>
        <authorList>
            <person name="Jia G.S."/>
            <person name="Zhang W.C."/>
            <person name="Liang Y."/>
            <person name="Liu X.H."/>
            <person name="Rhind N."/>
            <person name="Pidoux A."/>
            <person name="Brysch-Herzberg M."/>
            <person name="Du L.L."/>
        </authorList>
    </citation>
    <scope>NUCLEOTIDE SEQUENCE [LARGE SCALE GENOMIC DNA]</scope>
    <source>
        <strain evidence="19 20">CBS 15793</strain>
    </source>
</reference>
<evidence type="ECO:0000256" key="2">
    <source>
        <dbReference type="ARBA" id="ARBA00022630"/>
    </source>
</evidence>
<evidence type="ECO:0000313" key="19">
    <source>
        <dbReference type="EMBL" id="WBW73441.1"/>
    </source>
</evidence>
<evidence type="ECO:0000256" key="8">
    <source>
        <dbReference type="ARBA" id="ARBA00023027"/>
    </source>
</evidence>
<keyword evidence="8" id="KW-0520">NAD</keyword>
<evidence type="ECO:0000256" key="1">
    <source>
        <dbReference type="ARBA" id="ARBA00001917"/>
    </source>
</evidence>
<evidence type="ECO:0000256" key="13">
    <source>
        <dbReference type="ARBA" id="ARBA00048342"/>
    </source>
</evidence>
<dbReference type="AlphaFoldDB" id="A0AAF0AVD2"/>
<evidence type="ECO:0000256" key="4">
    <source>
        <dbReference type="ARBA" id="ARBA00022664"/>
    </source>
</evidence>
<comment type="catalytic activity">
    <reaction evidence="15">
        <text>a 5,6-dihydrouridine in mRNA + NADP(+) = a uridine in mRNA + NADPH + H(+)</text>
        <dbReference type="Rhea" id="RHEA:69855"/>
        <dbReference type="Rhea" id="RHEA-COMP:14658"/>
        <dbReference type="Rhea" id="RHEA-COMP:17789"/>
        <dbReference type="ChEBI" id="CHEBI:15378"/>
        <dbReference type="ChEBI" id="CHEBI:57783"/>
        <dbReference type="ChEBI" id="CHEBI:58349"/>
        <dbReference type="ChEBI" id="CHEBI:65315"/>
        <dbReference type="ChEBI" id="CHEBI:74443"/>
    </reaction>
    <physiologicalReaction direction="right-to-left" evidence="15">
        <dbReference type="Rhea" id="RHEA:69857"/>
    </physiologicalReaction>
</comment>
<keyword evidence="2" id="KW-0285">Flavoprotein</keyword>
<dbReference type="KEGG" id="som:SOMG_03209"/>
<feature type="region of interest" description="Disordered" evidence="17">
    <location>
        <begin position="370"/>
        <end position="399"/>
    </location>
</feature>
<evidence type="ECO:0000259" key="18">
    <source>
        <dbReference type="Pfam" id="PF01207"/>
    </source>
</evidence>
<evidence type="ECO:0000256" key="3">
    <source>
        <dbReference type="ARBA" id="ARBA00022643"/>
    </source>
</evidence>
<dbReference type="CDD" id="cd02801">
    <property type="entry name" value="DUS_like_FMN"/>
    <property type="match status" value="1"/>
</dbReference>
<evidence type="ECO:0000313" key="20">
    <source>
        <dbReference type="Proteomes" id="UP001212411"/>
    </source>
</evidence>
<dbReference type="PROSITE" id="PS01136">
    <property type="entry name" value="UPF0034"/>
    <property type="match status" value="1"/>
</dbReference>
<dbReference type="SUPFAM" id="SSF51395">
    <property type="entry name" value="FMN-linked oxidoreductases"/>
    <property type="match status" value="1"/>
</dbReference>
<keyword evidence="20" id="KW-1185">Reference proteome</keyword>
<comment type="similarity">
    <text evidence="9">Belongs to the Dus family. Dus1 subfamily.</text>
</comment>
<comment type="catalytic activity">
    <reaction evidence="12">
        <text>5,6-dihydrouridine(16) in tRNA + NADP(+) = uridine(16) in tRNA + NADPH + H(+)</text>
        <dbReference type="Rhea" id="RHEA:53376"/>
        <dbReference type="Rhea" id="RHEA-COMP:13543"/>
        <dbReference type="Rhea" id="RHEA-COMP:13544"/>
        <dbReference type="ChEBI" id="CHEBI:15378"/>
        <dbReference type="ChEBI" id="CHEBI:57783"/>
        <dbReference type="ChEBI" id="CHEBI:58349"/>
        <dbReference type="ChEBI" id="CHEBI:65315"/>
        <dbReference type="ChEBI" id="CHEBI:74443"/>
        <dbReference type="EC" id="1.3.1.88"/>
    </reaction>
    <physiologicalReaction direction="right-to-left" evidence="12">
        <dbReference type="Rhea" id="RHEA:53378"/>
    </physiologicalReaction>
</comment>
<name>A0AAF0AVD2_9SCHI</name>
<dbReference type="EMBL" id="CP115612">
    <property type="protein sequence ID" value="WBW73441.1"/>
    <property type="molecule type" value="Genomic_DNA"/>
</dbReference>
<dbReference type="InterPro" id="IPR018517">
    <property type="entry name" value="tRNA_hU_synthase_CS"/>
</dbReference>
<organism evidence="19 20">
    <name type="scientific">Schizosaccharomyces osmophilus</name>
    <dbReference type="NCBI Taxonomy" id="2545709"/>
    <lineage>
        <taxon>Eukaryota</taxon>
        <taxon>Fungi</taxon>
        <taxon>Dikarya</taxon>
        <taxon>Ascomycota</taxon>
        <taxon>Taphrinomycotina</taxon>
        <taxon>Schizosaccharomycetes</taxon>
        <taxon>Schizosaccharomycetales</taxon>
        <taxon>Schizosaccharomycetaceae</taxon>
        <taxon>Schizosaccharomyces</taxon>
    </lineage>
</organism>
<dbReference type="Proteomes" id="UP001212411">
    <property type="component" value="Chromosome 2"/>
</dbReference>
<proteinExistence type="inferred from homology"/>
<dbReference type="Gene3D" id="3.20.20.70">
    <property type="entry name" value="Aldolase class I"/>
    <property type="match status" value="1"/>
</dbReference>